<proteinExistence type="predicted"/>
<evidence type="ECO:0000313" key="1">
    <source>
        <dbReference type="EMBL" id="KAJ1350039.1"/>
    </source>
</evidence>
<dbReference type="EMBL" id="JAHQIW010000789">
    <property type="protein sequence ID" value="KAJ1350039.1"/>
    <property type="molecule type" value="Genomic_DNA"/>
</dbReference>
<organism evidence="1 2">
    <name type="scientific">Parelaphostrongylus tenuis</name>
    <name type="common">Meningeal worm</name>
    <dbReference type="NCBI Taxonomy" id="148309"/>
    <lineage>
        <taxon>Eukaryota</taxon>
        <taxon>Metazoa</taxon>
        <taxon>Ecdysozoa</taxon>
        <taxon>Nematoda</taxon>
        <taxon>Chromadorea</taxon>
        <taxon>Rhabditida</taxon>
        <taxon>Rhabditina</taxon>
        <taxon>Rhabditomorpha</taxon>
        <taxon>Strongyloidea</taxon>
        <taxon>Metastrongylidae</taxon>
        <taxon>Parelaphostrongylus</taxon>
    </lineage>
</organism>
<dbReference type="AlphaFoldDB" id="A0AAD5MT66"/>
<gene>
    <name evidence="1" type="ORF">KIN20_005745</name>
</gene>
<dbReference type="Proteomes" id="UP001196413">
    <property type="component" value="Unassembled WGS sequence"/>
</dbReference>
<protein>
    <submittedName>
        <fullName evidence="1">Uncharacterized protein</fullName>
    </submittedName>
</protein>
<keyword evidence="2" id="KW-1185">Reference proteome</keyword>
<accession>A0AAD5MT66</accession>
<evidence type="ECO:0000313" key="2">
    <source>
        <dbReference type="Proteomes" id="UP001196413"/>
    </source>
</evidence>
<reference evidence="1" key="1">
    <citation type="submission" date="2021-06" db="EMBL/GenBank/DDBJ databases">
        <title>Parelaphostrongylus tenuis whole genome reference sequence.</title>
        <authorList>
            <person name="Garwood T.J."/>
            <person name="Larsen P.A."/>
            <person name="Fountain-Jones N.M."/>
            <person name="Garbe J.R."/>
            <person name="Macchietto M.G."/>
            <person name="Kania S.A."/>
            <person name="Gerhold R.W."/>
            <person name="Richards J.E."/>
            <person name="Wolf T.M."/>
        </authorList>
    </citation>
    <scope>NUCLEOTIDE SEQUENCE</scope>
    <source>
        <strain evidence="1">MNPRO001-30</strain>
        <tissue evidence="1">Meninges</tissue>
    </source>
</reference>
<sequence length="77" mass="9226">MIQKHDSWNLQTGEVRVTICIILRGSQITRVLYQFQYSENSLTSTFYRLCARAWRKENIIYTLQSFPDENFMNTNKN</sequence>
<name>A0AAD5MT66_PARTN</name>
<comment type="caution">
    <text evidence="1">The sequence shown here is derived from an EMBL/GenBank/DDBJ whole genome shotgun (WGS) entry which is preliminary data.</text>
</comment>